<dbReference type="EMBL" id="LAKJ01000027">
    <property type="protein sequence ID" value="KKI62882.1"/>
    <property type="molecule type" value="Genomic_DNA"/>
</dbReference>
<dbReference type="AlphaFoldDB" id="A0A0M2NS68"/>
<protein>
    <submittedName>
        <fullName evidence="1">Uncharacterized protein</fullName>
    </submittedName>
</protein>
<evidence type="ECO:0000313" key="1">
    <source>
        <dbReference type="EMBL" id="KKI62882.1"/>
    </source>
</evidence>
<dbReference type="PATRIC" id="fig|74704.6.peg.1676"/>
<evidence type="ECO:0000313" key="2">
    <source>
        <dbReference type="Proteomes" id="UP000034455"/>
    </source>
</evidence>
<proteinExistence type="predicted"/>
<reference evidence="1 2" key="1">
    <citation type="submission" date="2015-03" db="EMBL/GenBank/DDBJ databases">
        <title>Genome Assembly of Staphylococcus cohnii subsp. cohnii strain G22B2.</title>
        <authorList>
            <person name="Nair G."/>
            <person name="Kaur G."/>
            <person name="Khatri I."/>
            <person name="Singh N.K."/>
            <person name="Sathyabama S."/>
            <person name="Maurya S.K."/>
            <person name="Subramanian S."/>
            <person name="Agrewala J.N."/>
            <person name="Mayilraj S."/>
        </authorList>
    </citation>
    <scope>NUCLEOTIDE SEQUENCE [LARGE SCALE GENOMIC DNA]</scope>
    <source>
        <strain evidence="1 2">G22B2</strain>
    </source>
</reference>
<name>A0A0M2NS68_STACC</name>
<dbReference type="Gene3D" id="3.10.450.50">
    <property type="match status" value="1"/>
</dbReference>
<dbReference type="SUPFAM" id="SSF47789">
    <property type="entry name" value="C-terminal domain of RNA polymerase alpha subunit"/>
    <property type="match status" value="1"/>
</dbReference>
<sequence length="195" mass="21503">MATMLPKIGRPATNALASIGINTLEELAKYERTTILDTHGVGPKAISILENALTEAGLSFKNEAASEFPFEMVGDLGCDNAPKRRIMLDFLIGSALADKNKLSQTVVSNFKWQVPGAFELNSLDEFHNEIEAHKVDIKRIEVTHNLTHGKFGAMHGTQLNSDGTAVYFADFIEFESNRKNAKIKTVTSYVIMNDE</sequence>
<organism evidence="1 2">
    <name type="scientific">Staphylococcus cohnii subsp. cohnii</name>
    <dbReference type="NCBI Taxonomy" id="74704"/>
    <lineage>
        <taxon>Bacteria</taxon>
        <taxon>Bacillati</taxon>
        <taxon>Bacillota</taxon>
        <taxon>Bacilli</taxon>
        <taxon>Bacillales</taxon>
        <taxon>Staphylococcaceae</taxon>
        <taxon>Staphylococcus</taxon>
        <taxon>Staphylococcus cohnii species complex</taxon>
    </lineage>
</organism>
<dbReference type="Gene3D" id="1.10.150.20">
    <property type="entry name" value="5' to 3' exonuclease, C-terminal subdomain"/>
    <property type="match status" value="1"/>
</dbReference>
<dbReference type="Proteomes" id="UP000034455">
    <property type="component" value="Unassembled WGS sequence"/>
</dbReference>
<gene>
    <name evidence="1" type="ORF">UF66_1633</name>
</gene>
<accession>A0A0M2NS68</accession>
<comment type="caution">
    <text evidence="1">The sequence shown here is derived from an EMBL/GenBank/DDBJ whole genome shotgun (WGS) entry which is preliminary data.</text>
</comment>